<comment type="caution">
    <text evidence="1">The sequence shown here is derived from an EMBL/GenBank/DDBJ whole genome shotgun (WGS) entry which is preliminary data.</text>
</comment>
<reference evidence="2" key="1">
    <citation type="journal article" date="2019" name="Int. J. Syst. Evol. Microbiol.">
        <title>The Global Catalogue of Microorganisms (GCM) 10K type strain sequencing project: providing services to taxonomists for standard genome sequencing and annotation.</title>
        <authorList>
            <consortium name="The Broad Institute Genomics Platform"/>
            <consortium name="The Broad Institute Genome Sequencing Center for Infectious Disease"/>
            <person name="Wu L."/>
            <person name="Ma J."/>
        </authorList>
    </citation>
    <scope>NUCLEOTIDE SEQUENCE [LARGE SCALE GENOMIC DNA]</scope>
    <source>
        <strain evidence="2">CGMCC 1.15053</strain>
    </source>
</reference>
<protein>
    <submittedName>
        <fullName evidence="1">Shikimate dehydrogenase</fullName>
    </submittedName>
</protein>
<dbReference type="EMBL" id="JBHSOH010000006">
    <property type="protein sequence ID" value="MFC5847929.1"/>
    <property type="molecule type" value="Genomic_DNA"/>
</dbReference>
<sequence>MSTSDTPLALVGYPPAAALALRELGLTALSVAAAAPDEVVQACKVLGFGGALVAPAHQAAWLGAVSPDPEARRAGRVDAVTFGGVTPQGTFAYADALSDALSSSDYAARGAALLVLGQQAGDLSLAAPLTRLGFSQIALAAHSASEAEKVLRDLPVGPRYFPVSRRDGAVQALAERSDLVVLTAGELPARLLQPYHTLLDLTGQARAGGTGATVLDLEHLGAHHLIRQLSHATGQRLLPPEVAGAARALRGGAG</sequence>
<evidence type="ECO:0000313" key="2">
    <source>
        <dbReference type="Proteomes" id="UP001595979"/>
    </source>
</evidence>
<proteinExistence type="predicted"/>
<accession>A0ABW1DJF7</accession>
<dbReference type="RefSeq" id="WP_380047516.1">
    <property type="nucleotide sequence ID" value="NZ_JBHSOH010000006.1"/>
</dbReference>
<organism evidence="1 2">
    <name type="scientific">Deinococcus petrolearius</name>
    <dbReference type="NCBI Taxonomy" id="1751295"/>
    <lineage>
        <taxon>Bacteria</taxon>
        <taxon>Thermotogati</taxon>
        <taxon>Deinococcota</taxon>
        <taxon>Deinococci</taxon>
        <taxon>Deinococcales</taxon>
        <taxon>Deinococcaceae</taxon>
        <taxon>Deinococcus</taxon>
    </lineage>
</organism>
<dbReference type="Proteomes" id="UP001595979">
    <property type="component" value="Unassembled WGS sequence"/>
</dbReference>
<keyword evidence="2" id="KW-1185">Reference proteome</keyword>
<gene>
    <name evidence="1" type="ORF">ACFPQ6_06360</name>
</gene>
<name>A0ABW1DJF7_9DEIO</name>
<evidence type="ECO:0000313" key="1">
    <source>
        <dbReference type="EMBL" id="MFC5847929.1"/>
    </source>
</evidence>